<sequence length="198" mass="23097">MGILDKIRGNPFEKLKKDDLTAEHIRLEREEKLKIAEVEKLSKQKKDLFDKGFDATEGERRSLARKIQQIDQKVKLDNIHLKKISDQIRVVDNMIFIHENKRMLENKGLMPKLARMDKSKLDEFLAGVNLKDHMMTDNFGVILTTMETEYGLQGEVEDDTEASKLMDLWSTSDIAEADEVYTKWDKEKVAKDREEELL</sequence>
<comment type="caution">
    <text evidence="1">The sequence shown here is derived from an EMBL/GenBank/DDBJ whole genome shotgun (WGS) entry which is preliminary data.</text>
</comment>
<dbReference type="Proteomes" id="UP000634805">
    <property type="component" value="Unassembled WGS sequence"/>
</dbReference>
<organism evidence="1 2">
    <name type="scientific">Candidatus Argoarchaeum ethanivorans</name>
    <dbReference type="NCBI Taxonomy" id="2608793"/>
    <lineage>
        <taxon>Archaea</taxon>
        <taxon>Methanobacteriati</taxon>
        <taxon>Methanobacteriota</taxon>
        <taxon>Stenosarchaea group</taxon>
        <taxon>Methanomicrobia</taxon>
        <taxon>Methanosarcinales</taxon>
        <taxon>Methanosarcinales incertae sedis</taxon>
        <taxon>GOM Arc I cluster</taxon>
        <taxon>Candidatus Argoarchaeum</taxon>
    </lineage>
</organism>
<dbReference type="EMBL" id="CAJHIS010000065">
    <property type="protein sequence ID" value="CAD6495127.1"/>
    <property type="molecule type" value="Genomic_DNA"/>
</dbReference>
<protein>
    <submittedName>
        <fullName evidence="1">Uncharacterized protein</fullName>
    </submittedName>
</protein>
<reference evidence="1" key="1">
    <citation type="submission" date="2020-10" db="EMBL/GenBank/DDBJ databases">
        <authorList>
            <person name="Hahn C.J."/>
            <person name="Laso-Perez R."/>
            <person name="Vulcano F."/>
            <person name="Vaziourakis K.-M."/>
            <person name="Stokke R."/>
            <person name="Steen I.H."/>
            <person name="Teske A."/>
            <person name="Boetius A."/>
            <person name="Liebeke M."/>
            <person name="Amann R."/>
            <person name="Knittel K."/>
        </authorList>
    </citation>
    <scope>NUCLEOTIDE SEQUENCE</scope>
    <source>
        <strain evidence="1">Gfbio:e3339647-f889-4370-9287-4fb5cb688e4c:AG392D22_GoMArc1</strain>
    </source>
</reference>
<accession>A0A811TC74</accession>
<name>A0A811TC74_9EURY</name>
<gene>
    <name evidence="1" type="ORF">EMLJLAPB_01219</name>
</gene>
<dbReference type="AlphaFoldDB" id="A0A811TC74"/>
<evidence type="ECO:0000313" key="2">
    <source>
        <dbReference type="Proteomes" id="UP000634805"/>
    </source>
</evidence>
<evidence type="ECO:0000313" key="1">
    <source>
        <dbReference type="EMBL" id="CAD6495127.1"/>
    </source>
</evidence>
<proteinExistence type="predicted"/>